<evidence type="ECO:0000256" key="3">
    <source>
        <dbReference type="ARBA" id="ARBA00022821"/>
    </source>
</evidence>
<dbReference type="PANTHER" id="PTHR36766:SF70">
    <property type="entry name" value="DISEASE RESISTANCE PROTEIN RGA4"/>
    <property type="match status" value="1"/>
</dbReference>
<dbReference type="Pfam" id="PF23559">
    <property type="entry name" value="WHD_DRP"/>
    <property type="match status" value="1"/>
</dbReference>
<proteinExistence type="predicted"/>
<dbReference type="InterPro" id="IPR027417">
    <property type="entry name" value="P-loop_NTPase"/>
</dbReference>
<dbReference type="Gene3D" id="1.10.8.430">
    <property type="entry name" value="Helical domain of apoptotic protease-activating factors"/>
    <property type="match status" value="1"/>
</dbReference>
<protein>
    <submittedName>
        <fullName evidence="8">Uncharacterized protein</fullName>
    </submittedName>
</protein>
<dbReference type="Gene3D" id="3.80.10.10">
    <property type="entry name" value="Ribonuclease Inhibitor"/>
    <property type="match status" value="2"/>
</dbReference>
<feature type="compositionally biased region" description="Basic and acidic residues" evidence="4">
    <location>
        <begin position="48"/>
        <end position="60"/>
    </location>
</feature>
<keyword evidence="1" id="KW-0433">Leucine-rich repeat</keyword>
<evidence type="ECO:0000259" key="6">
    <source>
        <dbReference type="Pfam" id="PF23559"/>
    </source>
</evidence>
<feature type="region of interest" description="Disordered" evidence="4">
    <location>
        <begin position="48"/>
        <end position="85"/>
    </location>
</feature>
<feature type="domain" description="R13L1/DRL21-like LRR repeat region" evidence="7">
    <location>
        <begin position="663"/>
        <end position="802"/>
    </location>
</feature>
<dbReference type="SUPFAM" id="SSF52058">
    <property type="entry name" value="L domain-like"/>
    <property type="match status" value="1"/>
</dbReference>
<reference evidence="8" key="2">
    <citation type="journal article" date="2015" name="Data Brief">
        <title>Shoot transcriptome of the giant reed, Arundo donax.</title>
        <authorList>
            <person name="Barrero R.A."/>
            <person name="Guerrero F.D."/>
            <person name="Moolhuijzen P."/>
            <person name="Goolsby J.A."/>
            <person name="Tidwell J."/>
            <person name="Bellgard S.E."/>
            <person name="Bellgard M.I."/>
        </authorList>
    </citation>
    <scope>NUCLEOTIDE SEQUENCE</scope>
    <source>
        <tissue evidence="8">Shoot tissue taken approximately 20 cm above the soil surface</tissue>
    </source>
</reference>
<accession>A0A0A8ZXP6</accession>
<feature type="domain" description="NB-ARC" evidence="5">
    <location>
        <begin position="142"/>
        <end position="315"/>
    </location>
</feature>
<dbReference type="InterPro" id="IPR036388">
    <property type="entry name" value="WH-like_DNA-bd_sf"/>
</dbReference>
<dbReference type="InterPro" id="IPR002182">
    <property type="entry name" value="NB-ARC"/>
</dbReference>
<dbReference type="InterPro" id="IPR032675">
    <property type="entry name" value="LRR_dom_sf"/>
</dbReference>
<evidence type="ECO:0000313" key="8">
    <source>
        <dbReference type="EMBL" id="JAD42518.1"/>
    </source>
</evidence>
<feature type="region of interest" description="Disordered" evidence="4">
    <location>
        <begin position="1039"/>
        <end position="1067"/>
    </location>
</feature>
<keyword evidence="3" id="KW-0611">Plant defense</keyword>
<reference evidence="8" key="1">
    <citation type="submission" date="2014-09" db="EMBL/GenBank/DDBJ databases">
        <authorList>
            <person name="Magalhaes I.L.F."/>
            <person name="Oliveira U."/>
            <person name="Santos F.R."/>
            <person name="Vidigal T.H.D.A."/>
            <person name="Brescovit A.D."/>
            <person name="Santos A.J."/>
        </authorList>
    </citation>
    <scope>NUCLEOTIDE SEQUENCE</scope>
    <source>
        <tissue evidence="8">Shoot tissue taken approximately 20 cm above the soil surface</tissue>
    </source>
</reference>
<dbReference type="GO" id="GO:0043531">
    <property type="term" value="F:ADP binding"/>
    <property type="evidence" value="ECO:0007669"/>
    <property type="project" value="InterPro"/>
</dbReference>
<evidence type="ECO:0000256" key="1">
    <source>
        <dbReference type="ARBA" id="ARBA00022614"/>
    </source>
</evidence>
<sequence>MMRIQRTLDEPADHSIRGETERLRLRELQQFVYDAQDAVDEYKFERLRQRMEDQDRRGDGSSRSGRKRKGDKKEPEADPVPVPVPDELAKRVKKILERFNEITRAWNDLQMDENDAPMLEEDEMLPLPTNPYADEINVVGREEDKENVIKLLTAGGSADDRKLSVLSVVGMGGLGKTTLAQLVYNDRRVSKYFDIKGWVHVSPDFSVKNLASRILMSFTRRQCEATEMDDLQDALMEQVQGMKFLLVLDDVWTEDKDLWNALLSPMLSAPLGMILLTTRNESVSRTFQTMPPYHLSFLPADKSWILFKKLAFGSEVQNIHGEFEETGKKIAEKCGGLPLAIKAIASALRFEPMEETWKEILNSEQWELPGSEDNVLPALRLSYDRMPKHLKRCFIFLALLPKRYLFLKDNVINLWMSMDVLKTGGRKRLENIGRLYIDALVQRTMMQRTRSDDELDCFSMHDLVHDLLQFVTEKDFLRIETQYFDGLAQSYRYLSLVVSSSDTNVLLHSAQIPEGLRIFQIVNATDNSNCYSKLFSLNINVTIADPLWQSFRQLRVLDFSHTGLKTLPDSIGDLKLLRYLSLFKTQITNIPESVCGLYNLKVLDARTYSLAEIPQGIKNLVSLRHLMLEKRSPLCMPSGIGQLTKLQSLSRFSIGSGSWHCNIVELHGLVNIHVELFITGLRRVTNVDDAQTANLVNKQHLQKLTMEWADGSLPGRCSHHPGNENDTVVTPELEEAVLESLRPHRNLKELEIANYGGYRYPIWLGHSSFSQLTSITLYDQRCEFLPPLGQLPQLLELSVQWMRGVKHIRDEFCGQGDTRGFPALKDLEFENMPTWVEWSGVADGDFPCLHELKIKESIELRYLPQPLSCSLSKLVIKNCDKLLKLPALPNISSLILKGNLNEELISDLDLPLLRALKVSLSHNIECILLNRNLPLLEFLAIRKCTKLKELVGLSNLRSLKLLNIIGCQKLQLRFDQPLPQQLARLTVLKCPQLEDWFEFQNAELYDQLIQSDYASDEDREALEVLRDDTEDEVEEEFLDIADEEDDEGEEADFGPLGFSIDDDGQED</sequence>
<dbReference type="Pfam" id="PF00931">
    <property type="entry name" value="NB-ARC"/>
    <property type="match status" value="1"/>
</dbReference>
<dbReference type="Pfam" id="PF25019">
    <property type="entry name" value="LRR_R13L1-DRL21"/>
    <property type="match status" value="1"/>
</dbReference>
<dbReference type="SUPFAM" id="SSF52540">
    <property type="entry name" value="P-loop containing nucleoside triphosphate hydrolases"/>
    <property type="match status" value="1"/>
</dbReference>
<dbReference type="InterPro" id="IPR042197">
    <property type="entry name" value="Apaf_helical"/>
</dbReference>
<evidence type="ECO:0000256" key="2">
    <source>
        <dbReference type="ARBA" id="ARBA00022737"/>
    </source>
</evidence>
<evidence type="ECO:0000259" key="7">
    <source>
        <dbReference type="Pfam" id="PF25019"/>
    </source>
</evidence>
<organism evidence="8">
    <name type="scientific">Arundo donax</name>
    <name type="common">Giant reed</name>
    <name type="synonym">Donax arundinaceus</name>
    <dbReference type="NCBI Taxonomy" id="35708"/>
    <lineage>
        <taxon>Eukaryota</taxon>
        <taxon>Viridiplantae</taxon>
        <taxon>Streptophyta</taxon>
        <taxon>Embryophyta</taxon>
        <taxon>Tracheophyta</taxon>
        <taxon>Spermatophyta</taxon>
        <taxon>Magnoliopsida</taxon>
        <taxon>Liliopsida</taxon>
        <taxon>Poales</taxon>
        <taxon>Poaceae</taxon>
        <taxon>PACMAD clade</taxon>
        <taxon>Arundinoideae</taxon>
        <taxon>Arundineae</taxon>
        <taxon>Arundo</taxon>
    </lineage>
</organism>
<name>A0A0A8ZXP6_ARUDO</name>
<dbReference type="InterPro" id="IPR056789">
    <property type="entry name" value="LRR_R13L1-DRL21"/>
</dbReference>
<feature type="compositionally biased region" description="Acidic residues" evidence="4">
    <location>
        <begin position="1039"/>
        <end position="1052"/>
    </location>
</feature>
<dbReference type="AlphaFoldDB" id="A0A0A8ZXP6"/>
<keyword evidence="2" id="KW-0677">Repeat</keyword>
<dbReference type="GO" id="GO:0006952">
    <property type="term" value="P:defense response"/>
    <property type="evidence" value="ECO:0007669"/>
    <property type="project" value="UniProtKB-KW"/>
</dbReference>
<evidence type="ECO:0000256" key="4">
    <source>
        <dbReference type="SAM" id="MobiDB-lite"/>
    </source>
</evidence>
<evidence type="ECO:0000259" key="5">
    <source>
        <dbReference type="Pfam" id="PF00931"/>
    </source>
</evidence>
<dbReference type="EMBL" id="GBRH01255377">
    <property type="protein sequence ID" value="JAD42518.1"/>
    <property type="molecule type" value="Transcribed_RNA"/>
</dbReference>
<dbReference type="PRINTS" id="PR00364">
    <property type="entry name" value="DISEASERSIST"/>
</dbReference>
<dbReference type="PANTHER" id="PTHR36766">
    <property type="entry name" value="PLANT BROAD-SPECTRUM MILDEW RESISTANCE PROTEIN RPW8"/>
    <property type="match status" value="1"/>
</dbReference>
<feature type="domain" description="Disease resistance protein winged helix" evidence="6">
    <location>
        <begin position="400"/>
        <end position="467"/>
    </location>
</feature>
<dbReference type="Gene3D" id="1.10.10.10">
    <property type="entry name" value="Winged helix-like DNA-binding domain superfamily/Winged helix DNA-binding domain"/>
    <property type="match status" value="1"/>
</dbReference>
<dbReference type="Gene3D" id="3.40.50.300">
    <property type="entry name" value="P-loop containing nucleotide triphosphate hydrolases"/>
    <property type="match status" value="1"/>
</dbReference>
<dbReference type="InterPro" id="IPR058922">
    <property type="entry name" value="WHD_DRP"/>
</dbReference>